<keyword evidence="2" id="KW-1185">Reference proteome</keyword>
<dbReference type="Proteomes" id="UP001390669">
    <property type="component" value="Unassembled WGS sequence"/>
</dbReference>
<comment type="caution">
    <text evidence="1">The sequence shown here is derived from an EMBL/GenBank/DDBJ whole genome shotgun (WGS) entry which is preliminary data.</text>
</comment>
<protein>
    <submittedName>
        <fullName evidence="1">Uncharacterized protein</fullName>
    </submittedName>
</protein>
<name>A0ABU9SFV0_9BURK</name>
<gene>
    <name evidence="1" type="ORF">VSR33_20565</name>
</gene>
<sequence length="134" mass="14364">MRKILVQNLVQPTERTHSAETVAVAIADRLRSTGNECAFVCIAVATAADIDVSFVEHVADSVVISVDVEAPPAVQAQFDYVVTVHRGDLAIQALMPLTRRASQPVATGSPPPPSPGGILHRFLKYRPFGRHVSA</sequence>
<dbReference type="RefSeq" id="WP_406952846.1">
    <property type="nucleotide sequence ID" value="NZ_JAYMRW010000008.1"/>
</dbReference>
<organism evidence="1 2">
    <name type="scientific">Paraburkholderia guartelaensis</name>
    <dbReference type="NCBI Taxonomy" id="2546446"/>
    <lineage>
        <taxon>Bacteria</taxon>
        <taxon>Pseudomonadati</taxon>
        <taxon>Pseudomonadota</taxon>
        <taxon>Betaproteobacteria</taxon>
        <taxon>Burkholderiales</taxon>
        <taxon>Burkholderiaceae</taxon>
        <taxon>Paraburkholderia</taxon>
    </lineage>
</organism>
<proteinExistence type="predicted"/>
<evidence type="ECO:0000313" key="2">
    <source>
        <dbReference type="Proteomes" id="UP001390669"/>
    </source>
</evidence>
<evidence type="ECO:0000313" key="1">
    <source>
        <dbReference type="EMBL" id="MEM5449874.1"/>
    </source>
</evidence>
<dbReference type="EMBL" id="JAYMRW010000008">
    <property type="protein sequence ID" value="MEM5449874.1"/>
    <property type="molecule type" value="Genomic_DNA"/>
</dbReference>
<accession>A0ABU9SFV0</accession>
<reference evidence="1 2" key="1">
    <citation type="submission" date="2024-01" db="EMBL/GenBank/DDBJ databases">
        <title>The diversity of rhizobia nodulating Mimosa spp. in eleven states of Brazil covering several biomes is determined by host plant, location, and edaphic factors.</title>
        <authorList>
            <person name="Rouws L."/>
            <person name="Barauna A."/>
            <person name="Beukes C."/>
            <person name="De Faria S.M."/>
            <person name="Gross E."/>
            <person name="Dos Reis Junior F.B."/>
            <person name="Simon M."/>
            <person name="Maluk M."/>
            <person name="Odee D.W."/>
            <person name="Kenicer G."/>
            <person name="Young J.P.W."/>
            <person name="Reis V.M."/>
            <person name="Zilli J."/>
            <person name="James E.K."/>
        </authorList>
    </citation>
    <scope>NUCLEOTIDE SEQUENCE [LARGE SCALE GENOMIC DNA]</scope>
    <source>
        <strain evidence="1 2">JPY164</strain>
    </source>
</reference>